<gene>
    <name evidence="1" type="ORF">KW868_05960</name>
</gene>
<proteinExistence type="predicted"/>
<comment type="caution">
    <text evidence="1">The sequence shown here is derived from an EMBL/GenBank/DDBJ whole genome shotgun (WGS) entry which is preliminary data.</text>
</comment>
<dbReference type="EMBL" id="JAHWXT010000001">
    <property type="protein sequence ID" value="MCF0264015.1"/>
    <property type="molecule type" value="Genomic_DNA"/>
</dbReference>
<dbReference type="RefSeq" id="WP_234622957.1">
    <property type="nucleotide sequence ID" value="NZ_JAHWXT010000001.1"/>
</dbReference>
<name>A0A8X8GGU9_ACIGI</name>
<organism evidence="1 2">
    <name type="scientific">Acinetobacter guillouiae</name>
    <name type="common">Acinetobacter genomosp. 11</name>
    <dbReference type="NCBI Taxonomy" id="106649"/>
    <lineage>
        <taxon>Bacteria</taxon>
        <taxon>Pseudomonadati</taxon>
        <taxon>Pseudomonadota</taxon>
        <taxon>Gammaproteobacteria</taxon>
        <taxon>Moraxellales</taxon>
        <taxon>Moraxellaceae</taxon>
        <taxon>Acinetobacter</taxon>
    </lineage>
</organism>
<accession>A0A8X8GGU9</accession>
<dbReference type="AlphaFoldDB" id="A0A8X8GGU9"/>
<dbReference type="Proteomes" id="UP000887320">
    <property type="component" value="Unassembled WGS sequence"/>
</dbReference>
<evidence type="ECO:0000313" key="1">
    <source>
        <dbReference type="EMBL" id="MCF0264015.1"/>
    </source>
</evidence>
<sequence>MNNDQVPTISEWGEIDKFDYDLQYAFDKYIDKSIDDMVEMLRSSLMERAFELQYMPDKVFNYYILGLKNILK</sequence>
<evidence type="ECO:0000313" key="2">
    <source>
        <dbReference type="Proteomes" id="UP000887320"/>
    </source>
</evidence>
<reference evidence="1" key="1">
    <citation type="submission" date="2021-07" db="EMBL/GenBank/DDBJ databases">
        <authorList>
            <person name="Fernandez M."/>
            <person name="Pereira P."/>
            <person name="Torres Tejerizo G.A."/>
            <person name="Gonzalez P."/>
            <person name="Agostini E."/>
        </authorList>
    </citation>
    <scope>NUCLEOTIDE SEQUENCE</scope>
    <source>
        <strain evidence="1">SFC 500-1A</strain>
    </source>
</reference>
<protein>
    <submittedName>
        <fullName evidence="1">Uncharacterized protein</fullName>
    </submittedName>
</protein>